<dbReference type="InParanoid" id="A0A2R6QHC8"/>
<dbReference type="InterPro" id="IPR011990">
    <property type="entry name" value="TPR-like_helical_dom_sf"/>
</dbReference>
<feature type="region of interest" description="Disordered" evidence="4">
    <location>
        <begin position="106"/>
        <end position="166"/>
    </location>
</feature>
<dbReference type="Pfam" id="PF08424">
    <property type="entry name" value="NRDE-2"/>
    <property type="match status" value="1"/>
</dbReference>
<evidence type="ECO:0000313" key="6">
    <source>
        <dbReference type="Proteomes" id="UP000241394"/>
    </source>
</evidence>
<dbReference type="GO" id="GO:0006396">
    <property type="term" value="P:RNA processing"/>
    <property type="evidence" value="ECO:0007669"/>
    <property type="project" value="InterPro"/>
</dbReference>
<feature type="region of interest" description="Disordered" evidence="4">
    <location>
        <begin position="550"/>
        <end position="579"/>
    </location>
</feature>
<accession>A0A2R6QHC8</accession>
<comment type="caution">
    <text evidence="5">The sequence shown here is derived from an EMBL/GenBank/DDBJ whole genome shotgun (WGS) entry which is preliminary data.</text>
</comment>
<sequence length="1185" mass="134869">MKLKPRSSGFNETFAMETPIEAAAEEPAATAPASLFPVALRPASDGDAITNAHPRQWLCNQSFTTDLSVVEDAVKHTNLVVESQSEKEEEEEEGIKIEDKYTRLQSHALVESSSDGERGREKKKKKEKEKDKKRKRSYSSSSSRSAFNFDATSRKPNVSSWDSSSSDAAKSTAKKYYFDSRGDRDNLAFGCIYRMDVARYKLYNSMKSYEINYEWSRKNLFFEGDSDIDALNNRLKSGGRYWSAKYSAVERHKNLKRIRIIVPIQSSVTTPGDFIPLLDDQTSGKGVDGGFASGASVVEESWEDEVLRRTMEFNKQTREHPHDEKVWLAFSDFQDKVASKQPQKGARLQTLEKKISILEKATELNPDNEELLLCLLNAYQSRDGTDVFIGRWEKVLMQHSGSCKLWKEFLRAVQGEFSRFKVSEIRKMFANAIRALSSACSRQHRQAHQTANALHLDAAIVQQEFGLVDIFLSLCRFEWQAGYQELATALFQAEIEYSLFCPSLLLTEQSKHRLFEHFWNSSGARVGEDGAPGWATWLEKEEEERKKIIREESSDENEEGGWTGWSLPLSETKDSSANPESIMDDVALEKLDEEFETIAVEQKDDTEALLKMLGIDADTDPNSDVKDTTTWTRWSEEELSRDSDQWMPVRAKSNGISHGNATPDREGDEQLLSVILFEDVSEYLFSISSKEARLFLVFQFIDFYGGRVSKWTCTNSSTWVENTLSFVKLPDFILENLRRVHGVITTTESSPSNFCFEFLLGSSNDISMRTDMMTFLRNATLLCLTAFPHDYILEEAVLVAEELLNTKMDSCSCSVTPCRALAKSLVKSNRQDVLLCGVYARREAAYGNIDHARKIFDMALASIEGLPSDLRSTASLLYFWYAEVEISNSSSSGSEPSLRAVHILCCFGSGVKYSPFKCQASSVQQLRARQGFKERIRILRAAWARGVIDDHSIALICSAALFEELTDGCIAGIQILNQAFTVVLPERRSQSYRLEFVFEYYVRMLWRHHAELKLSKVWESVVQGLQIYPSNPELFGALVEISHLHTTPNKLRLIFDNYCQKNPSVITWLFALSFEMSRGGSQHRIRGLFERALGNEKLRNSVILWRCYITYEINVAGNPSAARRIFFRAIHACPRSKKLWLDGFLQLHTVLTAKELSDLQEVMRDKELNLRTDIYEILLQDEIQL</sequence>
<reference evidence="6" key="2">
    <citation type="journal article" date="2018" name="BMC Genomics">
        <title>A manually annotated Actinidia chinensis var. chinensis (kiwifruit) genome highlights the challenges associated with draft genomes and gene prediction in plants.</title>
        <authorList>
            <person name="Pilkington S.M."/>
            <person name="Crowhurst R."/>
            <person name="Hilario E."/>
            <person name="Nardozza S."/>
            <person name="Fraser L."/>
            <person name="Peng Y."/>
            <person name="Gunaseelan K."/>
            <person name="Simpson R."/>
            <person name="Tahir J."/>
            <person name="Deroles S.C."/>
            <person name="Templeton K."/>
            <person name="Luo Z."/>
            <person name="Davy M."/>
            <person name="Cheng C."/>
            <person name="McNeilage M."/>
            <person name="Scaglione D."/>
            <person name="Liu Y."/>
            <person name="Zhang Q."/>
            <person name="Datson P."/>
            <person name="De Silva N."/>
            <person name="Gardiner S.E."/>
            <person name="Bassett H."/>
            <person name="Chagne D."/>
            <person name="McCallum J."/>
            <person name="Dzierzon H."/>
            <person name="Deng C."/>
            <person name="Wang Y.Y."/>
            <person name="Barron L."/>
            <person name="Manako K."/>
            <person name="Bowen J."/>
            <person name="Foster T.M."/>
            <person name="Erridge Z.A."/>
            <person name="Tiffin H."/>
            <person name="Waite C.N."/>
            <person name="Davies K.M."/>
            <person name="Grierson E.P."/>
            <person name="Laing W.A."/>
            <person name="Kirk R."/>
            <person name="Chen X."/>
            <person name="Wood M."/>
            <person name="Montefiori M."/>
            <person name="Brummell D.A."/>
            <person name="Schwinn K.E."/>
            <person name="Catanach A."/>
            <person name="Fullerton C."/>
            <person name="Li D."/>
            <person name="Meiyalaghan S."/>
            <person name="Nieuwenhuizen N."/>
            <person name="Read N."/>
            <person name="Prakash R."/>
            <person name="Hunter D."/>
            <person name="Zhang H."/>
            <person name="McKenzie M."/>
            <person name="Knabel M."/>
            <person name="Harris A."/>
            <person name="Allan A.C."/>
            <person name="Gleave A."/>
            <person name="Chen A."/>
            <person name="Janssen B.J."/>
            <person name="Plunkett B."/>
            <person name="Ampomah-Dwamena C."/>
            <person name="Voogd C."/>
            <person name="Leif D."/>
            <person name="Lafferty D."/>
            <person name="Souleyre E.J.F."/>
            <person name="Varkonyi-Gasic E."/>
            <person name="Gambi F."/>
            <person name="Hanley J."/>
            <person name="Yao J.L."/>
            <person name="Cheung J."/>
            <person name="David K.M."/>
            <person name="Warren B."/>
            <person name="Marsh K."/>
            <person name="Snowden K.C."/>
            <person name="Lin-Wang K."/>
            <person name="Brian L."/>
            <person name="Martinez-Sanchez M."/>
            <person name="Wang M."/>
            <person name="Ileperuma N."/>
            <person name="Macnee N."/>
            <person name="Campin R."/>
            <person name="McAtee P."/>
            <person name="Drummond R.S.M."/>
            <person name="Espley R.V."/>
            <person name="Ireland H.S."/>
            <person name="Wu R."/>
            <person name="Atkinson R.G."/>
            <person name="Karunairetnam S."/>
            <person name="Bulley S."/>
            <person name="Chunkath S."/>
            <person name="Hanley Z."/>
            <person name="Storey R."/>
            <person name="Thrimawithana A.H."/>
            <person name="Thomson S."/>
            <person name="David C."/>
            <person name="Testolin R."/>
            <person name="Huang H."/>
            <person name="Hellens R.P."/>
            <person name="Schaffer R.J."/>
        </authorList>
    </citation>
    <scope>NUCLEOTIDE SEQUENCE [LARGE SCALE GENOMIC DNA]</scope>
    <source>
        <strain evidence="6">cv. Red5</strain>
    </source>
</reference>
<evidence type="ECO:0000256" key="2">
    <source>
        <dbReference type="ARBA" id="ARBA00009265"/>
    </source>
</evidence>
<dbReference type="Proteomes" id="UP000241394">
    <property type="component" value="Chromosome LG16"/>
</dbReference>
<evidence type="ECO:0008006" key="7">
    <source>
        <dbReference type="Google" id="ProtNLM"/>
    </source>
</evidence>
<reference evidence="5 6" key="1">
    <citation type="submission" date="2017-07" db="EMBL/GenBank/DDBJ databases">
        <title>An improved, manually edited Actinidia chinensis var. chinensis (kiwifruit) genome highlights the challenges associated with draft genomes and gene prediction in plants.</title>
        <authorList>
            <person name="Pilkington S."/>
            <person name="Crowhurst R."/>
            <person name="Hilario E."/>
            <person name="Nardozza S."/>
            <person name="Fraser L."/>
            <person name="Peng Y."/>
            <person name="Gunaseelan K."/>
            <person name="Simpson R."/>
            <person name="Tahir J."/>
            <person name="Deroles S."/>
            <person name="Templeton K."/>
            <person name="Luo Z."/>
            <person name="Davy M."/>
            <person name="Cheng C."/>
            <person name="Mcneilage M."/>
            <person name="Scaglione D."/>
            <person name="Liu Y."/>
            <person name="Zhang Q."/>
            <person name="Datson P."/>
            <person name="De Silva N."/>
            <person name="Gardiner S."/>
            <person name="Bassett H."/>
            <person name="Chagne D."/>
            <person name="Mccallum J."/>
            <person name="Dzierzon H."/>
            <person name="Deng C."/>
            <person name="Wang Y.-Y."/>
            <person name="Barron N."/>
            <person name="Manako K."/>
            <person name="Bowen J."/>
            <person name="Foster T."/>
            <person name="Erridge Z."/>
            <person name="Tiffin H."/>
            <person name="Waite C."/>
            <person name="Davies K."/>
            <person name="Grierson E."/>
            <person name="Laing W."/>
            <person name="Kirk R."/>
            <person name="Chen X."/>
            <person name="Wood M."/>
            <person name="Montefiori M."/>
            <person name="Brummell D."/>
            <person name="Schwinn K."/>
            <person name="Catanach A."/>
            <person name="Fullerton C."/>
            <person name="Li D."/>
            <person name="Meiyalaghan S."/>
            <person name="Nieuwenhuizen N."/>
            <person name="Read N."/>
            <person name="Prakash R."/>
            <person name="Hunter D."/>
            <person name="Zhang H."/>
            <person name="Mckenzie M."/>
            <person name="Knabel M."/>
            <person name="Harris A."/>
            <person name="Allan A."/>
            <person name="Chen A."/>
            <person name="Janssen B."/>
            <person name="Plunkett B."/>
            <person name="Dwamena C."/>
            <person name="Voogd C."/>
            <person name="Leif D."/>
            <person name="Lafferty D."/>
            <person name="Souleyre E."/>
            <person name="Varkonyi-Gasic E."/>
            <person name="Gambi F."/>
            <person name="Hanley J."/>
            <person name="Yao J.-L."/>
            <person name="Cheung J."/>
            <person name="David K."/>
            <person name="Warren B."/>
            <person name="Marsh K."/>
            <person name="Snowden K."/>
            <person name="Lin-Wang K."/>
            <person name="Brian L."/>
            <person name="Martinez-Sanchez M."/>
            <person name="Wang M."/>
            <person name="Ileperuma N."/>
            <person name="Macnee N."/>
            <person name="Campin R."/>
            <person name="Mcatee P."/>
            <person name="Drummond R."/>
            <person name="Espley R."/>
            <person name="Ireland H."/>
            <person name="Wu R."/>
            <person name="Atkinson R."/>
            <person name="Karunairetnam S."/>
            <person name="Bulley S."/>
            <person name="Chunkath S."/>
            <person name="Hanley Z."/>
            <person name="Storey R."/>
            <person name="Thrimawithana A."/>
            <person name="Thomson S."/>
            <person name="David C."/>
            <person name="Testolin R."/>
        </authorList>
    </citation>
    <scope>NUCLEOTIDE SEQUENCE [LARGE SCALE GENOMIC DNA]</scope>
    <source>
        <strain evidence="6">cv. Red5</strain>
        <tissue evidence="5">Young leaf</tissue>
    </source>
</reference>
<evidence type="ECO:0000313" key="5">
    <source>
        <dbReference type="EMBL" id="PSS08031.1"/>
    </source>
</evidence>
<dbReference type="EMBL" id="NKQK01000016">
    <property type="protein sequence ID" value="PSS08031.1"/>
    <property type="molecule type" value="Genomic_DNA"/>
</dbReference>
<comment type="similarity">
    <text evidence="2">Belongs to the NRDE2 family.</text>
</comment>
<name>A0A2R6QHC8_ACTCC</name>
<dbReference type="Gene3D" id="1.25.40.10">
    <property type="entry name" value="Tetratricopeptide repeat domain"/>
    <property type="match status" value="3"/>
</dbReference>
<dbReference type="InterPro" id="IPR013633">
    <property type="entry name" value="NRDE-2"/>
</dbReference>
<comment type="subcellular location">
    <subcellularLocation>
        <location evidence="1">Nucleus</location>
    </subcellularLocation>
</comment>
<protein>
    <recommendedName>
        <fullName evidence="7">Protein NRDE2 like</fullName>
    </recommendedName>
</protein>
<dbReference type="InterPro" id="IPR003107">
    <property type="entry name" value="HAT"/>
</dbReference>
<dbReference type="OMA" id="MRDKELH"/>
<organism evidence="5 6">
    <name type="scientific">Actinidia chinensis var. chinensis</name>
    <name type="common">Chinese soft-hair kiwi</name>
    <dbReference type="NCBI Taxonomy" id="1590841"/>
    <lineage>
        <taxon>Eukaryota</taxon>
        <taxon>Viridiplantae</taxon>
        <taxon>Streptophyta</taxon>
        <taxon>Embryophyta</taxon>
        <taxon>Tracheophyta</taxon>
        <taxon>Spermatophyta</taxon>
        <taxon>Magnoliopsida</taxon>
        <taxon>eudicotyledons</taxon>
        <taxon>Gunneridae</taxon>
        <taxon>Pentapetalae</taxon>
        <taxon>asterids</taxon>
        <taxon>Ericales</taxon>
        <taxon>Actinidiaceae</taxon>
        <taxon>Actinidia</taxon>
    </lineage>
</organism>
<feature type="region of interest" description="Disordered" evidence="4">
    <location>
        <begin position="81"/>
        <end position="100"/>
    </location>
</feature>
<dbReference type="OrthoDB" id="297219at2759"/>
<dbReference type="PANTHER" id="PTHR13471:SF0">
    <property type="entry name" value="NUCLEAR EXOSOME REGULATOR NRDE2"/>
    <property type="match status" value="1"/>
</dbReference>
<dbReference type="FunCoup" id="A0A2R6QHC8">
    <property type="interactions" value="4935"/>
</dbReference>
<dbReference type="SMART" id="SM00386">
    <property type="entry name" value="HAT"/>
    <property type="match status" value="5"/>
</dbReference>
<dbReference type="AlphaFoldDB" id="A0A2R6QHC8"/>
<evidence type="ECO:0000256" key="1">
    <source>
        <dbReference type="ARBA" id="ARBA00004123"/>
    </source>
</evidence>
<dbReference type="GO" id="GO:0071013">
    <property type="term" value="C:catalytic step 2 spliceosome"/>
    <property type="evidence" value="ECO:0007669"/>
    <property type="project" value="TreeGrafter"/>
</dbReference>
<feature type="compositionally biased region" description="Basic residues" evidence="4">
    <location>
        <begin position="121"/>
        <end position="137"/>
    </location>
</feature>
<dbReference type="SUPFAM" id="SSF48452">
    <property type="entry name" value="TPR-like"/>
    <property type="match status" value="1"/>
</dbReference>
<gene>
    <name evidence="5" type="ORF">CEY00_Acc18392</name>
</gene>
<evidence type="ECO:0000256" key="3">
    <source>
        <dbReference type="ARBA" id="ARBA00023242"/>
    </source>
</evidence>
<keyword evidence="6" id="KW-1185">Reference proteome</keyword>
<dbReference type="Gramene" id="PSS08031">
    <property type="protein sequence ID" value="PSS08031"/>
    <property type="gene ID" value="CEY00_Acc18392"/>
</dbReference>
<evidence type="ECO:0000256" key="4">
    <source>
        <dbReference type="SAM" id="MobiDB-lite"/>
    </source>
</evidence>
<keyword evidence="3" id="KW-0539">Nucleus</keyword>
<dbReference type="STRING" id="1590841.A0A2R6QHC8"/>
<dbReference type="GO" id="GO:1902369">
    <property type="term" value="P:negative regulation of RNA catabolic process"/>
    <property type="evidence" value="ECO:0007669"/>
    <property type="project" value="TreeGrafter"/>
</dbReference>
<proteinExistence type="inferred from homology"/>
<dbReference type="PANTHER" id="PTHR13471">
    <property type="entry name" value="TETRATRICOPEPTIDE-LIKE HELICAL"/>
    <property type="match status" value="1"/>
</dbReference>
<dbReference type="GO" id="GO:0031048">
    <property type="term" value="P:regulatory ncRNA-mediated heterochromatin formation"/>
    <property type="evidence" value="ECO:0007669"/>
    <property type="project" value="TreeGrafter"/>
</dbReference>